<keyword evidence="7" id="KW-1185">Reference proteome</keyword>
<dbReference type="InterPro" id="IPR000537">
    <property type="entry name" value="UbiA_prenyltransferase"/>
</dbReference>
<feature type="transmembrane region" description="Helical" evidence="5">
    <location>
        <begin position="241"/>
        <end position="262"/>
    </location>
</feature>
<dbReference type="OrthoDB" id="9803632at2"/>
<proteinExistence type="predicted"/>
<sequence>MNNVSTDRATTTLTTGTVNPLRELLRAMRPRQWVKNAFVFAALAFSEDRLWQFWGDAGPGPLLRVIGAFIAFSMAASAIYLVNDLVDIEKDRAHPKKRERPFASGRLDPRIGIAAAVVLMLAIIPLAIVLDRDPLPAPLDLDFLAVLVLYIVIQGFLYTYWLKNVVIFDILVLAAGFVLRAVAGAAVLDIQITPWLLLCMLLLALFLGIGKRRHELTLLEQGAGEHRRILQEYSVPMLDQMMSIVTASIIMAYSITAFLAPVAPQEPYPMLMMTIPFVIYAIFRYLYLIYQRGEGGAPEDLLLRDRPLASSVVLWGITVLGVLFFF</sequence>
<dbReference type="InterPro" id="IPR044878">
    <property type="entry name" value="UbiA_sf"/>
</dbReference>
<accession>A0A2H3KK85</accession>
<feature type="transmembrane region" description="Helical" evidence="5">
    <location>
        <begin position="141"/>
        <end position="158"/>
    </location>
</feature>
<dbReference type="InterPro" id="IPR050475">
    <property type="entry name" value="Prenyltransferase_related"/>
</dbReference>
<feature type="transmembrane region" description="Helical" evidence="5">
    <location>
        <begin position="165"/>
        <end position="186"/>
    </location>
</feature>
<keyword evidence="6" id="KW-0328">Glycosyltransferase</keyword>
<feature type="transmembrane region" description="Helical" evidence="5">
    <location>
        <begin position="192"/>
        <end position="209"/>
    </location>
</feature>
<comment type="subcellular location">
    <subcellularLocation>
        <location evidence="1">Membrane</location>
        <topology evidence="1">Multi-pass membrane protein</topology>
    </subcellularLocation>
</comment>
<evidence type="ECO:0000256" key="1">
    <source>
        <dbReference type="ARBA" id="ARBA00004141"/>
    </source>
</evidence>
<comment type="caution">
    <text evidence="6">The sequence shown here is derived from an EMBL/GenBank/DDBJ whole genome shotgun (WGS) entry which is preliminary data.</text>
</comment>
<dbReference type="GO" id="GO:0016765">
    <property type="term" value="F:transferase activity, transferring alkyl or aryl (other than methyl) groups"/>
    <property type="evidence" value="ECO:0007669"/>
    <property type="project" value="InterPro"/>
</dbReference>
<feature type="transmembrane region" description="Helical" evidence="5">
    <location>
        <begin position="268"/>
        <end position="287"/>
    </location>
</feature>
<dbReference type="CDD" id="cd13963">
    <property type="entry name" value="PT_UbiA_2"/>
    <property type="match status" value="1"/>
</dbReference>
<keyword evidence="2 5" id="KW-0812">Transmembrane</keyword>
<dbReference type="Proteomes" id="UP000220922">
    <property type="component" value="Unassembled WGS sequence"/>
</dbReference>
<evidence type="ECO:0000256" key="3">
    <source>
        <dbReference type="ARBA" id="ARBA00022989"/>
    </source>
</evidence>
<keyword evidence="4 5" id="KW-0472">Membrane</keyword>
<dbReference type="PANTHER" id="PTHR42723:SF1">
    <property type="entry name" value="CHLOROPHYLL SYNTHASE, CHLOROPLASTIC"/>
    <property type="match status" value="1"/>
</dbReference>
<keyword evidence="3 5" id="KW-1133">Transmembrane helix</keyword>
<evidence type="ECO:0000313" key="6">
    <source>
        <dbReference type="EMBL" id="PDV97603.1"/>
    </source>
</evidence>
<dbReference type="NCBIfam" id="NF008978">
    <property type="entry name" value="PRK12324.1-4"/>
    <property type="match status" value="1"/>
</dbReference>
<evidence type="ECO:0000256" key="5">
    <source>
        <dbReference type="SAM" id="Phobius"/>
    </source>
</evidence>
<reference evidence="6 7" key="1">
    <citation type="submission" date="2016-05" db="EMBL/GenBank/DDBJ databases">
        <authorList>
            <person name="Lavstsen T."/>
            <person name="Jespersen J.S."/>
        </authorList>
    </citation>
    <scope>NUCLEOTIDE SEQUENCE [LARGE SCALE GENOMIC DNA]</scope>
    <source>
        <strain evidence="6 7">B7-9</strain>
    </source>
</reference>
<name>A0A2H3KK85_9CHLR</name>
<dbReference type="NCBIfam" id="NF008977">
    <property type="entry name" value="PRK12324.1-2"/>
    <property type="match status" value="1"/>
</dbReference>
<keyword evidence="6" id="KW-0808">Transferase</keyword>
<feature type="transmembrane region" description="Helical" evidence="5">
    <location>
        <begin position="66"/>
        <end position="86"/>
    </location>
</feature>
<gene>
    <name evidence="6" type="ORF">A9Q02_03875</name>
</gene>
<organism evidence="6 7">
    <name type="scientific">Candidatus Chloroploca asiatica</name>
    <dbReference type="NCBI Taxonomy" id="1506545"/>
    <lineage>
        <taxon>Bacteria</taxon>
        <taxon>Bacillati</taxon>
        <taxon>Chloroflexota</taxon>
        <taxon>Chloroflexia</taxon>
        <taxon>Chloroflexales</taxon>
        <taxon>Chloroflexineae</taxon>
        <taxon>Oscillochloridaceae</taxon>
        <taxon>Candidatus Chloroploca</taxon>
    </lineage>
</organism>
<dbReference type="GO" id="GO:0016020">
    <property type="term" value="C:membrane"/>
    <property type="evidence" value="ECO:0007669"/>
    <property type="project" value="UniProtKB-SubCell"/>
</dbReference>
<dbReference type="AlphaFoldDB" id="A0A2H3KK85"/>
<dbReference type="EMBL" id="LYXE01000127">
    <property type="protein sequence ID" value="PDV97603.1"/>
    <property type="molecule type" value="Genomic_DNA"/>
</dbReference>
<dbReference type="GO" id="GO:0016757">
    <property type="term" value="F:glycosyltransferase activity"/>
    <property type="evidence" value="ECO:0007669"/>
    <property type="project" value="UniProtKB-KW"/>
</dbReference>
<dbReference type="Gene3D" id="1.10.357.140">
    <property type="entry name" value="UbiA prenyltransferase"/>
    <property type="match status" value="1"/>
</dbReference>
<dbReference type="Pfam" id="PF01040">
    <property type="entry name" value="UbiA"/>
    <property type="match status" value="1"/>
</dbReference>
<dbReference type="RefSeq" id="WP_097654229.1">
    <property type="nucleotide sequence ID" value="NZ_LYXE01000127.1"/>
</dbReference>
<evidence type="ECO:0000313" key="7">
    <source>
        <dbReference type="Proteomes" id="UP000220922"/>
    </source>
</evidence>
<feature type="transmembrane region" description="Helical" evidence="5">
    <location>
        <begin position="308"/>
        <end position="325"/>
    </location>
</feature>
<evidence type="ECO:0000256" key="4">
    <source>
        <dbReference type="ARBA" id="ARBA00023136"/>
    </source>
</evidence>
<feature type="transmembrane region" description="Helical" evidence="5">
    <location>
        <begin position="107"/>
        <end position="129"/>
    </location>
</feature>
<protein>
    <submittedName>
        <fullName evidence="6">Phosphoribose diphosphate--decaprenyl-phosphate phosphoribosyltransferase</fullName>
    </submittedName>
</protein>
<evidence type="ECO:0000256" key="2">
    <source>
        <dbReference type="ARBA" id="ARBA00022692"/>
    </source>
</evidence>
<dbReference type="PANTHER" id="PTHR42723">
    <property type="entry name" value="CHLOROPHYLL SYNTHASE"/>
    <property type="match status" value="1"/>
</dbReference>